<keyword evidence="3" id="KW-0645">Protease</keyword>
<dbReference type="PANTHER" id="PTHR32481:SF0">
    <property type="entry name" value="AMINOPEPTIDASE YPDE-RELATED"/>
    <property type="match status" value="1"/>
</dbReference>
<feature type="binding site" evidence="8">
    <location>
        <position position="65"/>
    </location>
    <ligand>
        <name>Zn(2+)</name>
        <dbReference type="ChEBI" id="CHEBI:29105"/>
        <label>1</label>
    </ligand>
</feature>
<comment type="cofactor">
    <cofactor evidence="8">
        <name>a divalent metal cation</name>
        <dbReference type="ChEBI" id="CHEBI:60240"/>
    </cofactor>
    <text evidence="8">Binds 2 divalent metal cations per subunit.</text>
</comment>
<sequence>MDSTTQLMKDLLEVDGVPGFEGDVRQKVKGYLEPLSDEILYDRLGSVVGKKVGQADGPRVLLAGHLDEIGFMVTQITDKGFLRFQQLGGWWSHNVLSHRVKIKTKNGDILGIIGSKAPHVLAPEERTKLLQLKDMFIDVGAKNKEEVAEMGIRLGDPVTPVSDFFTMRNGELWGGKALDNRAGCGVAIEVLKRLQNEEHPNIVFSGATVQEEVGLRGAMTAANLVKPDIAFAVDVGIAYDTPGMESIPFTCNLGEGPIVLLMDATMIAHTGLRNLVIDTAEELDIPLQFDALMGGGTDAGRFHLHGIGCPTVSIGLATRYIHSHNGIMSSKDFEQTVELLTAVIKKLDQQKLQELID</sequence>
<keyword evidence="2 9" id="KW-0031">Aminopeptidase</keyword>
<dbReference type="EMBL" id="SMAG01000009">
    <property type="protein sequence ID" value="TCS93064.1"/>
    <property type="molecule type" value="Genomic_DNA"/>
</dbReference>
<feature type="binding site" evidence="8">
    <location>
        <position position="234"/>
    </location>
    <ligand>
        <name>Zn(2+)</name>
        <dbReference type="ChEBI" id="CHEBI:29105"/>
        <label>1</label>
    </ligand>
</feature>
<keyword evidence="10" id="KW-1185">Reference proteome</keyword>
<keyword evidence="5" id="KW-0378">Hydrolase</keyword>
<dbReference type="SUPFAM" id="SSF53187">
    <property type="entry name" value="Zn-dependent exopeptidases"/>
    <property type="match status" value="1"/>
</dbReference>
<protein>
    <submittedName>
        <fullName evidence="9">Putative aminopeptidase FrvX</fullName>
    </submittedName>
</protein>
<dbReference type="PANTHER" id="PTHR32481">
    <property type="entry name" value="AMINOPEPTIDASE"/>
    <property type="match status" value="1"/>
</dbReference>
<dbReference type="InterPro" id="IPR051464">
    <property type="entry name" value="Peptidase_M42_aminopept"/>
</dbReference>
<evidence type="ECO:0000256" key="5">
    <source>
        <dbReference type="ARBA" id="ARBA00022801"/>
    </source>
</evidence>
<dbReference type="Proteomes" id="UP000294937">
    <property type="component" value="Unassembled WGS sequence"/>
</dbReference>
<dbReference type="AlphaFoldDB" id="A0A4R3L4J7"/>
<keyword evidence="4 8" id="KW-0479">Metal-binding</keyword>
<dbReference type="Gene3D" id="3.40.630.10">
    <property type="entry name" value="Zn peptidases"/>
    <property type="match status" value="1"/>
</dbReference>
<name>A0A4R3L4J7_9BACL</name>
<evidence type="ECO:0000256" key="2">
    <source>
        <dbReference type="ARBA" id="ARBA00022438"/>
    </source>
</evidence>
<feature type="binding site" evidence="8">
    <location>
        <position position="179"/>
    </location>
    <ligand>
        <name>Zn(2+)</name>
        <dbReference type="ChEBI" id="CHEBI:29105"/>
        <label>2</label>
    </ligand>
</feature>
<evidence type="ECO:0000256" key="3">
    <source>
        <dbReference type="ARBA" id="ARBA00022670"/>
    </source>
</evidence>
<evidence type="ECO:0000256" key="1">
    <source>
        <dbReference type="ARBA" id="ARBA00006272"/>
    </source>
</evidence>
<dbReference type="CDD" id="cd05656">
    <property type="entry name" value="M42_Frv"/>
    <property type="match status" value="1"/>
</dbReference>
<feature type="binding site" evidence="8">
    <location>
        <position position="212"/>
    </location>
    <ligand>
        <name>Zn(2+)</name>
        <dbReference type="ChEBI" id="CHEBI:29105"/>
        <label>2</label>
    </ligand>
</feature>
<evidence type="ECO:0000256" key="7">
    <source>
        <dbReference type="PIRSR" id="PIRSR001123-1"/>
    </source>
</evidence>
<dbReference type="GO" id="GO:0046872">
    <property type="term" value="F:metal ion binding"/>
    <property type="evidence" value="ECO:0007669"/>
    <property type="project" value="UniProtKB-UniRule"/>
</dbReference>
<proteinExistence type="inferred from homology"/>
<dbReference type="PIRSF" id="PIRSF001123">
    <property type="entry name" value="PepA_GA"/>
    <property type="match status" value="1"/>
</dbReference>
<gene>
    <name evidence="9" type="ORF">EDD58_1095</name>
</gene>
<dbReference type="InterPro" id="IPR008007">
    <property type="entry name" value="Peptidase_M42"/>
</dbReference>
<dbReference type="Gene3D" id="2.40.30.40">
    <property type="entry name" value="Peptidase M42, domain 2"/>
    <property type="match status" value="1"/>
</dbReference>
<dbReference type="GO" id="GO:0006508">
    <property type="term" value="P:proteolysis"/>
    <property type="evidence" value="ECO:0007669"/>
    <property type="project" value="UniProtKB-KW"/>
</dbReference>
<organism evidence="9 10">
    <name type="scientific">Hazenella coriacea</name>
    <dbReference type="NCBI Taxonomy" id="1179467"/>
    <lineage>
        <taxon>Bacteria</taxon>
        <taxon>Bacillati</taxon>
        <taxon>Bacillota</taxon>
        <taxon>Bacilli</taxon>
        <taxon>Bacillales</taxon>
        <taxon>Thermoactinomycetaceae</taxon>
        <taxon>Hazenella</taxon>
    </lineage>
</organism>
<evidence type="ECO:0000256" key="8">
    <source>
        <dbReference type="PIRSR" id="PIRSR001123-2"/>
    </source>
</evidence>
<comment type="caution">
    <text evidence="9">The sequence shown here is derived from an EMBL/GenBank/DDBJ whole genome shotgun (WGS) entry which is preliminary data.</text>
</comment>
<feature type="active site" description="Proton acceptor" evidence="7">
    <location>
        <position position="211"/>
    </location>
</feature>
<dbReference type="InterPro" id="IPR023367">
    <property type="entry name" value="Peptidase_M42_dom2"/>
</dbReference>
<feature type="binding site" evidence="8">
    <location>
        <position position="179"/>
    </location>
    <ligand>
        <name>Zn(2+)</name>
        <dbReference type="ChEBI" id="CHEBI:29105"/>
        <label>1</label>
    </ligand>
</feature>
<dbReference type="SUPFAM" id="SSF101821">
    <property type="entry name" value="Aminopeptidase/glucanase lid domain"/>
    <property type="match status" value="1"/>
</dbReference>
<evidence type="ECO:0000256" key="4">
    <source>
        <dbReference type="ARBA" id="ARBA00022723"/>
    </source>
</evidence>
<dbReference type="OrthoDB" id="9772053at2"/>
<feature type="binding site" evidence="8">
    <location>
        <position position="322"/>
    </location>
    <ligand>
        <name>Zn(2+)</name>
        <dbReference type="ChEBI" id="CHEBI:29105"/>
        <label>2</label>
    </ligand>
</feature>
<evidence type="ECO:0000313" key="10">
    <source>
        <dbReference type="Proteomes" id="UP000294937"/>
    </source>
</evidence>
<comment type="similarity">
    <text evidence="1 6">Belongs to the peptidase M42 family.</text>
</comment>
<evidence type="ECO:0000256" key="6">
    <source>
        <dbReference type="PIRNR" id="PIRNR001123"/>
    </source>
</evidence>
<accession>A0A4R3L4J7</accession>
<dbReference type="Pfam" id="PF05343">
    <property type="entry name" value="Peptidase_M42"/>
    <property type="match status" value="1"/>
</dbReference>
<evidence type="ECO:0000313" key="9">
    <source>
        <dbReference type="EMBL" id="TCS93064.1"/>
    </source>
</evidence>
<dbReference type="GO" id="GO:0004177">
    <property type="term" value="F:aminopeptidase activity"/>
    <property type="evidence" value="ECO:0007669"/>
    <property type="project" value="UniProtKB-UniRule"/>
</dbReference>
<dbReference type="RefSeq" id="WP_131926135.1">
    <property type="nucleotide sequence ID" value="NZ_SMAG01000009.1"/>
</dbReference>
<reference evidence="9 10" key="1">
    <citation type="submission" date="2019-03" db="EMBL/GenBank/DDBJ databases">
        <title>Genomic Encyclopedia of Type Strains, Phase IV (KMG-IV): sequencing the most valuable type-strain genomes for metagenomic binning, comparative biology and taxonomic classification.</title>
        <authorList>
            <person name="Goeker M."/>
        </authorList>
    </citation>
    <scope>NUCLEOTIDE SEQUENCE [LARGE SCALE GENOMIC DNA]</scope>
    <source>
        <strain evidence="9 10">DSM 45707</strain>
    </source>
</reference>